<feature type="compositionally biased region" description="Basic and acidic residues" evidence="1">
    <location>
        <begin position="241"/>
        <end position="252"/>
    </location>
</feature>
<evidence type="ECO:0000313" key="2">
    <source>
        <dbReference type="EMBL" id="THX15438.1"/>
    </source>
</evidence>
<proteinExistence type="predicted"/>
<evidence type="ECO:0000256" key="1">
    <source>
        <dbReference type="SAM" id="MobiDB-lite"/>
    </source>
</evidence>
<reference evidence="2" key="1">
    <citation type="submission" date="2018-10" db="EMBL/GenBank/DDBJ databases">
        <title>Fifty Aureobasidium pullulans genomes reveal a recombining polyextremotolerant generalist.</title>
        <authorList>
            <person name="Gostincar C."/>
            <person name="Turk M."/>
            <person name="Zajc J."/>
            <person name="Gunde-Cimerman N."/>
        </authorList>
    </citation>
    <scope>NUCLEOTIDE SEQUENCE [LARGE SCALE GENOMIC DNA]</scope>
    <source>
        <strain evidence="2">EXF-10085</strain>
    </source>
</reference>
<sequence length="426" mass="47627">MQRGFKSRKGLEQKGKGHVWYLSANTPTCTVVSQDKERQITMPAIEGIVLMLETQFDADTIPEAAIADASASDERSVDIYVPSFLASQFWLSYTINPAMLAPAHAPTKYVFFKLLLDGECVVSWGVGEKDEWKSKTMWAFFRGEDNGGWRTVDKRAFFFRPTGDDQDFDVLAYRARGRRQACRQFDDMPPPGETGFDLLNWGRLKEHHPQNLYQYALMDPVDQPYATFRYHVRGGPHVKARRSDQRSERYSSDDSYLDADDHLEGVADELPDPVQLRRLSYPPSIRLTPTSSSTEPSSPTKLDPDLPAPPEIGLSTILDPEPTVSGELPPTSTSPATSEPVLESPDESEKERLSSVDTVLRRHFVRTPTPVVTDQHATATPPSSLRKRSGAKIKEWFGSVSKRRATRSTSPIHPALSHKASSASFS</sequence>
<feature type="region of interest" description="Disordered" evidence="1">
    <location>
        <begin position="280"/>
        <end position="426"/>
    </location>
</feature>
<dbReference type="AlphaFoldDB" id="A0A4V4J272"/>
<feature type="compositionally biased region" description="Low complexity" evidence="1">
    <location>
        <begin position="288"/>
        <end position="300"/>
    </location>
</feature>
<organism evidence="2">
    <name type="scientific">Aureobasidium pullulans</name>
    <name type="common">Black yeast</name>
    <name type="synonym">Pullularia pullulans</name>
    <dbReference type="NCBI Taxonomy" id="5580"/>
    <lineage>
        <taxon>Eukaryota</taxon>
        <taxon>Fungi</taxon>
        <taxon>Dikarya</taxon>
        <taxon>Ascomycota</taxon>
        <taxon>Pezizomycotina</taxon>
        <taxon>Dothideomycetes</taxon>
        <taxon>Dothideomycetidae</taxon>
        <taxon>Dothideales</taxon>
        <taxon>Saccotheciaceae</taxon>
        <taxon>Aureobasidium</taxon>
    </lineage>
</organism>
<protein>
    <submittedName>
        <fullName evidence="2">Uncharacterized protein</fullName>
    </submittedName>
</protein>
<dbReference type="EMBL" id="QZAS01000005">
    <property type="protein sequence ID" value="THX15438.1"/>
    <property type="molecule type" value="Genomic_DNA"/>
</dbReference>
<name>A0A4V4J272_AURPU</name>
<comment type="caution">
    <text evidence="2">The sequence shown here is derived from an EMBL/GenBank/DDBJ whole genome shotgun (WGS) entry which is preliminary data.</text>
</comment>
<feature type="compositionally biased region" description="Low complexity" evidence="1">
    <location>
        <begin position="329"/>
        <end position="338"/>
    </location>
</feature>
<feature type="region of interest" description="Disordered" evidence="1">
    <location>
        <begin position="237"/>
        <end position="258"/>
    </location>
</feature>
<gene>
    <name evidence="2" type="ORF">D6D13_02048</name>
</gene>
<feature type="compositionally biased region" description="Polar residues" evidence="1">
    <location>
        <begin position="370"/>
        <end position="383"/>
    </location>
</feature>
<accession>A0A4V4J272</accession>